<name>A0A1B1KCS1_RHOOP</name>
<accession>A0A1B1KCS1</accession>
<feature type="region of interest" description="Disordered" evidence="1">
    <location>
        <begin position="112"/>
        <end position="184"/>
    </location>
</feature>
<feature type="compositionally biased region" description="Polar residues" evidence="1">
    <location>
        <begin position="33"/>
        <end position="42"/>
    </location>
</feature>
<feature type="compositionally biased region" description="Low complexity" evidence="1">
    <location>
        <begin position="57"/>
        <end position="97"/>
    </location>
</feature>
<dbReference type="EMBL" id="CP009111">
    <property type="protein sequence ID" value="ANS30379.1"/>
    <property type="molecule type" value="Genomic_DNA"/>
</dbReference>
<evidence type="ECO:0000256" key="1">
    <source>
        <dbReference type="SAM" id="MobiDB-lite"/>
    </source>
</evidence>
<organism evidence="2 3">
    <name type="scientific">Rhodococcus opacus</name>
    <name type="common">Nocardia opaca</name>
    <dbReference type="NCBI Taxonomy" id="37919"/>
    <lineage>
        <taxon>Bacteria</taxon>
        <taxon>Bacillati</taxon>
        <taxon>Actinomycetota</taxon>
        <taxon>Actinomycetes</taxon>
        <taxon>Mycobacteriales</taxon>
        <taxon>Nocardiaceae</taxon>
        <taxon>Rhodococcus</taxon>
    </lineage>
</organism>
<reference evidence="2 3" key="1">
    <citation type="submission" date="2014-07" db="EMBL/GenBank/DDBJ databases">
        <authorList>
            <person name="Zhang J.E."/>
            <person name="Yang H."/>
            <person name="Guo J."/>
            <person name="Deng Z."/>
            <person name="Luo H."/>
            <person name="Luo M."/>
            <person name="Zhao B."/>
        </authorList>
    </citation>
    <scope>NUCLEOTIDE SEQUENCE [LARGE SCALE GENOMIC DNA]</scope>
    <source>
        <strain evidence="2 3">1CP</strain>
    </source>
</reference>
<evidence type="ECO:0000313" key="2">
    <source>
        <dbReference type="EMBL" id="ANS30379.1"/>
    </source>
</evidence>
<gene>
    <name evidence="2" type="ORF">R1CP_28720</name>
</gene>
<dbReference type="Proteomes" id="UP000186108">
    <property type="component" value="Chromosome"/>
</dbReference>
<proteinExistence type="predicted"/>
<sequence>MEEYRTCRIPHPTSQLGGEPARDRPAAPRSRRTCSPISSNAGSFHGWGGSAPTTRWCATSATSPTAPTPPACAWAPTPSTAPSTTCPAAPSPTSAARPGASAIAATIHTGLVSRRRSRQHRRADPLRRSGLASPHTEVTAGPAPARVTDGECRRHRAYPDTQHSHPRRASIAAPRHSPGTFASPRYATTTSVPCCRVNACNSIRPGSDGYGRGRRRPLAPSPTGPYRRDRPAPPRPQP</sequence>
<feature type="region of interest" description="Disordered" evidence="1">
    <location>
        <begin position="1"/>
        <end position="97"/>
    </location>
</feature>
<evidence type="ECO:0000313" key="3">
    <source>
        <dbReference type="Proteomes" id="UP000186108"/>
    </source>
</evidence>
<feature type="region of interest" description="Disordered" evidence="1">
    <location>
        <begin position="202"/>
        <end position="238"/>
    </location>
</feature>
<protein>
    <submittedName>
        <fullName evidence="2">Uncharacterized protein</fullName>
    </submittedName>
</protein>
<dbReference type="AlphaFoldDB" id="A0A1B1KCS1"/>